<evidence type="ECO:0008006" key="2">
    <source>
        <dbReference type="Google" id="ProtNLM"/>
    </source>
</evidence>
<dbReference type="SUPFAM" id="SSF53756">
    <property type="entry name" value="UDP-Glycosyltransferase/glycogen phosphorylase"/>
    <property type="match status" value="1"/>
</dbReference>
<gene>
    <name evidence="1" type="ORF">METZ01_LOCUS475757</name>
</gene>
<reference evidence="1" key="1">
    <citation type="submission" date="2018-05" db="EMBL/GenBank/DDBJ databases">
        <authorList>
            <person name="Lanie J.A."/>
            <person name="Ng W.-L."/>
            <person name="Kazmierczak K.M."/>
            <person name="Andrzejewski T.M."/>
            <person name="Davidsen T.M."/>
            <person name="Wayne K.J."/>
            <person name="Tettelin H."/>
            <person name="Glass J.I."/>
            <person name="Rusch D."/>
            <person name="Podicherti R."/>
            <person name="Tsui H.-C.T."/>
            <person name="Winkler M.E."/>
        </authorList>
    </citation>
    <scope>NUCLEOTIDE SEQUENCE</scope>
</reference>
<dbReference type="EMBL" id="UINC01202889">
    <property type="protein sequence ID" value="SVE22903.1"/>
    <property type="molecule type" value="Genomic_DNA"/>
</dbReference>
<evidence type="ECO:0000313" key="1">
    <source>
        <dbReference type="EMBL" id="SVE22903.1"/>
    </source>
</evidence>
<accession>A0A383BSW4</accession>
<feature type="non-terminal residue" evidence="1">
    <location>
        <position position="191"/>
    </location>
</feature>
<dbReference type="AlphaFoldDB" id="A0A383BSW4"/>
<protein>
    <recommendedName>
        <fullName evidence="2">Glycosyltransferase subfamily 4-like N-terminal domain-containing protein</fullName>
    </recommendedName>
</protein>
<proteinExistence type="predicted"/>
<sequence length="191" mass="22069">MPKLIVNTSNLRSGGALQVASTFIEGLKSFSQNQYFVFLPLVLYKSIGRRDFPDNFTFYLVDHPSKIPFFKKASNQLSSLEEKIKPNCVFSVFGPTYWKPKSYHVMGFANGLYVYDDLPYFRNLPLIDKFLLNLKKNYHKLLLKKNADLYVVQTNDMKKELSKFINVADNQISVIYGSYHPIFSKKINNIG</sequence>
<organism evidence="1">
    <name type="scientific">marine metagenome</name>
    <dbReference type="NCBI Taxonomy" id="408172"/>
    <lineage>
        <taxon>unclassified sequences</taxon>
        <taxon>metagenomes</taxon>
        <taxon>ecological metagenomes</taxon>
    </lineage>
</organism>
<name>A0A383BSW4_9ZZZZ</name>